<geneLocation type="mitochondrion" evidence="2"/>
<name>B3TJY5_ECLVA</name>
<keyword evidence="1" id="KW-0812">Transmembrane</keyword>
<reference evidence="2" key="1">
    <citation type="journal article" date="2008" name="Gene">
        <title>Phylogenetic information from three mitochondrial genomes of Terebelliformia (Annelida) worms and duplication of the methionine tRNA.</title>
        <authorList>
            <person name="Zhong M."/>
            <person name="Struck T.H."/>
            <person name="Halanych K.M."/>
        </authorList>
    </citation>
    <scope>NUCLEOTIDE SEQUENCE</scope>
</reference>
<feature type="transmembrane region" description="Helical" evidence="1">
    <location>
        <begin position="6"/>
        <end position="30"/>
    </location>
</feature>
<protein>
    <submittedName>
        <fullName evidence="2">ATP synthase F0 subunit 8</fullName>
    </submittedName>
</protein>
<accession>B3TJY5</accession>
<evidence type="ECO:0000313" key="2">
    <source>
        <dbReference type="EMBL" id="ABW76491.1"/>
    </source>
</evidence>
<keyword evidence="1" id="KW-1133">Transmembrane helix</keyword>
<dbReference type="EMBL" id="EU239687">
    <property type="protein sequence ID" value="ABW76491.1"/>
    <property type="molecule type" value="Genomic_DNA"/>
</dbReference>
<keyword evidence="2" id="KW-0496">Mitochondrion</keyword>
<keyword evidence="1" id="KW-0472">Membrane</keyword>
<organism evidence="2">
    <name type="scientific">Eclysippe vanelli</name>
    <name type="common">Polychaete worm</name>
    <dbReference type="NCBI Taxonomy" id="479700"/>
    <lineage>
        <taxon>Eukaryota</taxon>
        <taxon>Metazoa</taxon>
        <taxon>Spiralia</taxon>
        <taxon>Lophotrochozoa</taxon>
        <taxon>Annelida</taxon>
        <taxon>Polychaeta</taxon>
        <taxon>Sedentaria</taxon>
        <taxon>Canalipalpata</taxon>
        <taxon>Terebellida</taxon>
        <taxon>Terebelliformia</taxon>
        <taxon>Ampharetidae</taxon>
        <taxon>Eclysippe</taxon>
    </lineage>
</organism>
<gene>
    <name evidence="2" type="primary">ATP8</name>
</gene>
<proteinExistence type="predicted"/>
<evidence type="ECO:0000256" key="1">
    <source>
        <dbReference type="SAM" id="Phobius"/>
    </source>
</evidence>
<sequence length="51" mass="6196">MPHLSPIMWFVTVVMFLVVLFMLISSVWWLQMPSFELNMNKSGLKENFWCW</sequence>
<dbReference type="AlphaFoldDB" id="B3TJY5"/>